<dbReference type="InterPro" id="IPR032675">
    <property type="entry name" value="LRR_dom_sf"/>
</dbReference>
<dbReference type="SMART" id="SM00369">
    <property type="entry name" value="LRR_TYP"/>
    <property type="match status" value="4"/>
</dbReference>
<protein>
    <recommendedName>
        <fullName evidence="4">Mimecan</fullName>
    </recommendedName>
    <alternativeName>
        <fullName evidence="14">Osteoglycin</fullName>
    </alternativeName>
</protein>
<dbReference type="GO" id="GO:0061975">
    <property type="term" value="P:articular cartilage development"/>
    <property type="evidence" value="ECO:0007669"/>
    <property type="project" value="TreeGrafter"/>
</dbReference>
<dbReference type="SMART" id="SM00364">
    <property type="entry name" value="LRR_BAC"/>
    <property type="match status" value="4"/>
</dbReference>
<evidence type="ECO:0000256" key="14">
    <source>
        <dbReference type="ARBA" id="ARBA00031730"/>
    </source>
</evidence>
<keyword evidence="6" id="KW-0272">Extracellular matrix</keyword>
<keyword evidence="8 15" id="KW-0732">Signal</keyword>
<keyword evidence="12" id="KW-1015">Disulfide bond</keyword>
<feature type="signal peptide" evidence="15">
    <location>
        <begin position="1"/>
        <end position="24"/>
    </location>
</feature>
<keyword evidence="5" id="KW-0964">Secreted</keyword>
<accession>V9L0I5</accession>
<dbReference type="GO" id="GO:0060348">
    <property type="term" value="P:bone development"/>
    <property type="evidence" value="ECO:0007669"/>
    <property type="project" value="TreeGrafter"/>
</dbReference>
<evidence type="ECO:0000256" key="12">
    <source>
        <dbReference type="ARBA" id="ARBA00023157"/>
    </source>
</evidence>
<evidence type="ECO:0000256" key="2">
    <source>
        <dbReference type="ARBA" id="ARBA00004498"/>
    </source>
</evidence>
<dbReference type="PANTHER" id="PTHR46269">
    <property type="entry name" value="EPIPHYCAN-RELATED"/>
    <property type="match status" value="1"/>
</dbReference>
<comment type="similarity">
    <text evidence="3">Belongs to the small leucine-rich proteoglycan (SLRP) family. SLRP class III subfamily.</text>
</comment>
<proteinExistence type="evidence at transcript level"/>
<keyword evidence="9" id="KW-0677">Repeat</keyword>
<evidence type="ECO:0000256" key="10">
    <source>
        <dbReference type="ARBA" id="ARBA00022974"/>
    </source>
</evidence>
<dbReference type="GO" id="GO:0005615">
    <property type="term" value="C:extracellular space"/>
    <property type="evidence" value="ECO:0007669"/>
    <property type="project" value="TreeGrafter"/>
</dbReference>
<evidence type="ECO:0000256" key="3">
    <source>
        <dbReference type="ARBA" id="ARBA00006912"/>
    </source>
</evidence>
<dbReference type="Gene3D" id="3.80.10.10">
    <property type="entry name" value="Ribonuclease Inhibitor"/>
    <property type="match status" value="2"/>
</dbReference>
<evidence type="ECO:0000256" key="5">
    <source>
        <dbReference type="ARBA" id="ARBA00022525"/>
    </source>
</evidence>
<evidence type="ECO:0000256" key="11">
    <source>
        <dbReference type="ARBA" id="ARBA00023030"/>
    </source>
</evidence>
<evidence type="ECO:0000256" key="6">
    <source>
        <dbReference type="ARBA" id="ARBA00022530"/>
    </source>
</evidence>
<dbReference type="EMBL" id="JW872261">
    <property type="protein sequence ID" value="AFP04779.1"/>
    <property type="molecule type" value="mRNA"/>
</dbReference>
<keyword evidence="7" id="KW-0433">Leucine-rich repeat</keyword>
<dbReference type="SUPFAM" id="SSF52058">
    <property type="entry name" value="L domain-like"/>
    <property type="match status" value="1"/>
</dbReference>
<dbReference type="InterPro" id="IPR001611">
    <property type="entry name" value="Leu-rich_rpt"/>
</dbReference>
<dbReference type="GO" id="GO:0008083">
    <property type="term" value="F:growth factor activity"/>
    <property type="evidence" value="ECO:0007669"/>
    <property type="project" value="UniProtKB-KW"/>
</dbReference>
<organism evidence="16">
    <name type="scientific">Callorhinchus milii</name>
    <name type="common">Ghost shark</name>
    <dbReference type="NCBI Taxonomy" id="7868"/>
    <lineage>
        <taxon>Eukaryota</taxon>
        <taxon>Metazoa</taxon>
        <taxon>Chordata</taxon>
        <taxon>Craniata</taxon>
        <taxon>Vertebrata</taxon>
        <taxon>Chondrichthyes</taxon>
        <taxon>Holocephali</taxon>
        <taxon>Chimaeriformes</taxon>
        <taxon>Callorhinchidae</taxon>
        <taxon>Callorhinchus</taxon>
    </lineage>
</organism>
<dbReference type="PROSITE" id="PS51450">
    <property type="entry name" value="LRR"/>
    <property type="match status" value="3"/>
</dbReference>
<evidence type="ECO:0000256" key="13">
    <source>
        <dbReference type="ARBA" id="ARBA00023180"/>
    </source>
</evidence>
<dbReference type="GO" id="GO:0031012">
    <property type="term" value="C:extracellular matrix"/>
    <property type="evidence" value="ECO:0007669"/>
    <property type="project" value="TreeGrafter"/>
</dbReference>
<keyword evidence="10" id="KW-0654">Proteoglycan</keyword>
<evidence type="ECO:0000256" key="9">
    <source>
        <dbReference type="ARBA" id="ARBA00022737"/>
    </source>
</evidence>
<comment type="subcellular location">
    <subcellularLocation>
        <location evidence="2">Secreted</location>
        <location evidence="2">Extracellular space</location>
        <location evidence="2">Extracellular matrix</location>
    </subcellularLocation>
</comment>
<evidence type="ECO:0000256" key="7">
    <source>
        <dbReference type="ARBA" id="ARBA00022614"/>
    </source>
</evidence>
<dbReference type="Pfam" id="PF13855">
    <property type="entry name" value="LRR_8"/>
    <property type="match status" value="1"/>
</dbReference>
<dbReference type="Pfam" id="PF00560">
    <property type="entry name" value="LRR_1"/>
    <property type="match status" value="1"/>
</dbReference>
<evidence type="ECO:0000256" key="15">
    <source>
        <dbReference type="SAM" id="SignalP"/>
    </source>
</evidence>
<comment type="function">
    <text evidence="1">Induces bone formation in conjunction with TGF-beta-1 or TGF-beta-2.</text>
</comment>
<name>V9L0I5_CALMI</name>
<evidence type="ECO:0000313" key="16">
    <source>
        <dbReference type="EMBL" id="AFP04779.1"/>
    </source>
</evidence>
<dbReference type="InterPro" id="IPR003591">
    <property type="entry name" value="Leu-rich_rpt_typical-subtyp"/>
</dbReference>
<evidence type="ECO:0000256" key="4">
    <source>
        <dbReference type="ARBA" id="ARBA00018423"/>
    </source>
</evidence>
<dbReference type="PANTHER" id="PTHR46269:SF1">
    <property type="entry name" value="MIMECAN"/>
    <property type="match status" value="1"/>
</dbReference>
<evidence type="ECO:0000256" key="1">
    <source>
        <dbReference type="ARBA" id="ARBA00003759"/>
    </source>
</evidence>
<keyword evidence="13" id="KW-0325">Glycoprotein</keyword>
<feature type="chain" id="PRO_5004778206" description="Mimecan" evidence="15">
    <location>
        <begin position="25"/>
        <end position="298"/>
    </location>
</feature>
<evidence type="ECO:0000256" key="8">
    <source>
        <dbReference type="ARBA" id="ARBA00022729"/>
    </source>
</evidence>
<dbReference type="InterPro" id="IPR043547">
    <property type="entry name" value="Mimecan/Epiphycan/Opticin"/>
</dbReference>
<dbReference type="AlphaFoldDB" id="V9L0I5"/>
<keyword evidence="11" id="KW-0339">Growth factor</keyword>
<reference evidence="16" key="1">
    <citation type="journal article" date="2014" name="Nature">
        <title>Elephant shark genome provides unique insights into gnathostome evolution.</title>
        <authorList>
            <consortium name="International Elephant Shark Genome Sequencing Consortium"/>
            <person name="Venkatesh B."/>
            <person name="Lee A.P."/>
            <person name="Ravi V."/>
            <person name="Maurya A.K."/>
            <person name="Lian M.M."/>
            <person name="Swann J.B."/>
            <person name="Ohta Y."/>
            <person name="Flajnik M.F."/>
            <person name="Sutoh Y."/>
            <person name="Kasahara M."/>
            <person name="Hoon S."/>
            <person name="Gangu V."/>
            <person name="Roy S.W."/>
            <person name="Irimia M."/>
            <person name="Korzh V."/>
            <person name="Kondrychyn I."/>
            <person name="Lim Z.W."/>
            <person name="Tay B.H."/>
            <person name="Tohari S."/>
            <person name="Kong K.W."/>
            <person name="Ho S."/>
            <person name="Lorente-Galdos B."/>
            <person name="Quilez J."/>
            <person name="Marques-Bonet T."/>
            <person name="Raney B.J."/>
            <person name="Ingham P.W."/>
            <person name="Tay A."/>
            <person name="Hillier L.W."/>
            <person name="Minx P."/>
            <person name="Boehm T."/>
            <person name="Wilson R.K."/>
            <person name="Brenner S."/>
            <person name="Warren W.C."/>
        </authorList>
    </citation>
    <scope>NUCLEOTIDE SEQUENCE</scope>
    <source>
        <tissue evidence="16">Ovary</tissue>
    </source>
</reference>
<sequence length="298" mass="33779">MKGLCPVVLLVVFADIAFTAPAHTEDLFHVSDLEMDFGTETSYEYHDEPQEIKQVKPEERATPVVAANVNSELETTNPEEDSNSEVPDAEMPTCLLCVCLIGSVYCEETDIESIPVLPKETGYLYARFNEIKKVTVNNFADITSLRTIDLTGNMISEIEDKAFSQLPDLEVLILSENNLLRLPTLPPKLTILNAEYNRIKSNGIKKNAFKNLPAFQYLYLGHNQLDKVPVNIPDTLRILHLQHNNITTISDDTFCKPHDSRYIRYILDEIRLEGNPINLAEYPNSYICLPRLPIGRLR</sequence>